<name>A0A969W8S6_9GAMM</name>
<feature type="transmembrane region" description="Helical" evidence="7">
    <location>
        <begin position="331"/>
        <end position="354"/>
    </location>
</feature>
<feature type="transmembrane region" description="Helical" evidence="7">
    <location>
        <begin position="204"/>
        <end position="229"/>
    </location>
</feature>
<dbReference type="Proteomes" id="UP000653472">
    <property type="component" value="Unassembled WGS sequence"/>
</dbReference>
<proteinExistence type="predicted"/>
<evidence type="ECO:0000256" key="7">
    <source>
        <dbReference type="SAM" id="Phobius"/>
    </source>
</evidence>
<comment type="subcellular location">
    <subcellularLocation>
        <location evidence="1">Cell membrane</location>
        <topology evidence="1">Multi-pass membrane protein</topology>
    </subcellularLocation>
</comment>
<dbReference type="AlphaFoldDB" id="A0A969W8S6"/>
<sequence length="394" mass="41117">MNAHEWRATSALSLLQALRMLGMFMILPVLELYSRDLPGGASQMQIGLAIGVYGLVQACLQIPFGMLSDRIGRKPVILFGLVLFAAGSFVAGHSEDIHWIIAGRALQGAGAISGAVSALLADVTRPQVRTTAMAVMGAGMGMSFIIALVLGPVLSGIIGVPGIFDLTGVLAIAAAFGIVFLAPNAPRQPSVPGGLRRALADSQLLRLDGGIFLLHAMMTTLFIAAPQAIEQTLGLPNARQWEVYLPVLLLSIIPVFPMIRRIEAKGRVKAALLGSIMLICIALLTASEVHAHAAGLCLALLIFFIGFNYLEGSLPSMISRRAPPDQKGAALGVYATSQFLGGFAGSTIGSFALAHWGIGGAFAAAGLLPLVWLTFAFTLAPPAAHAPQPPESST</sequence>
<feature type="transmembrane region" description="Helical" evidence="7">
    <location>
        <begin position="12"/>
        <end position="33"/>
    </location>
</feature>
<feature type="domain" description="Major facilitator superfamily (MFS) profile" evidence="8">
    <location>
        <begin position="8"/>
        <end position="384"/>
    </location>
</feature>
<feature type="transmembrane region" description="Helical" evidence="7">
    <location>
        <begin position="360"/>
        <end position="380"/>
    </location>
</feature>
<dbReference type="SUPFAM" id="SSF103473">
    <property type="entry name" value="MFS general substrate transporter"/>
    <property type="match status" value="1"/>
</dbReference>
<dbReference type="PANTHER" id="PTHR23517">
    <property type="entry name" value="RESISTANCE PROTEIN MDTM, PUTATIVE-RELATED-RELATED"/>
    <property type="match status" value="1"/>
</dbReference>
<feature type="transmembrane region" description="Helical" evidence="7">
    <location>
        <begin position="241"/>
        <end position="259"/>
    </location>
</feature>
<dbReference type="EMBL" id="JAAVXB010000005">
    <property type="protein sequence ID" value="NKF22811.1"/>
    <property type="molecule type" value="Genomic_DNA"/>
</dbReference>
<dbReference type="InterPro" id="IPR011701">
    <property type="entry name" value="MFS"/>
</dbReference>
<feature type="transmembrane region" description="Helical" evidence="7">
    <location>
        <begin position="163"/>
        <end position="183"/>
    </location>
</feature>
<evidence type="ECO:0000256" key="1">
    <source>
        <dbReference type="ARBA" id="ARBA00004651"/>
    </source>
</evidence>
<reference evidence="9" key="1">
    <citation type="submission" date="2020-03" db="EMBL/GenBank/DDBJ databases">
        <title>Solimonas marina sp. nov., isolated from deep seawater of the Pacific Ocean.</title>
        <authorList>
            <person name="Liu X."/>
            <person name="Lai Q."/>
            <person name="Sun F."/>
            <person name="Gai Y."/>
            <person name="Li G."/>
            <person name="Shao Z."/>
        </authorList>
    </citation>
    <scope>NUCLEOTIDE SEQUENCE</scope>
    <source>
        <strain evidence="9">C16B3</strain>
    </source>
</reference>
<keyword evidence="10" id="KW-1185">Reference proteome</keyword>
<keyword evidence="3" id="KW-1003">Cell membrane</keyword>
<evidence type="ECO:0000259" key="8">
    <source>
        <dbReference type="PROSITE" id="PS50850"/>
    </source>
</evidence>
<dbReference type="Gene3D" id="1.20.1250.20">
    <property type="entry name" value="MFS general substrate transporter like domains"/>
    <property type="match status" value="1"/>
</dbReference>
<keyword evidence="5 7" id="KW-1133">Transmembrane helix</keyword>
<dbReference type="GO" id="GO:0005886">
    <property type="term" value="C:plasma membrane"/>
    <property type="evidence" value="ECO:0007669"/>
    <property type="project" value="UniProtKB-SubCell"/>
</dbReference>
<dbReference type="InterPro" id="IPR020846">
    <property type="entry name" value="MFS_dom"/>
</dbReference>
<dbReference type="PANTHER" id="PTHR23517:SF2">
    <property type="entry name" value="MULTIDRUG RESISTANCE PROTEIN MDTH"/>
    <property type="match status" value="1"/>
</dbReference>
<comment type="caution">
    <text evidence="9">The sequence shown here is derived from an EMBL/GenBank/DDBJ whole genome shotgun (WGS) entry which is preliminary data.</text>
</comment>
<evidence type="ECO:0000256" key="6">
    <source>
        <dbReference type="ARBA" id="ARBA00023136"/>
    </source>
</evidence>
<protein>
    <submittedName>
        <fullName evidence="9">MFS transporter</fullName>
    </submittedName>
</protein>
<dbReference type="CDD" id="cd17472">
    <property type="entry name" value="MFS_YajR_like"/>
    <property type="match status" value="1"/>
</dbReference>
<evidence type="ECO:0000313" key="9">
    <source>
        <dbReference type="EMBL" id="NKF22811.1"/>
    </source>
</evidence>
<feature type="transmembrane region" description="Helical" evidence="7">
    <location>
        <begin position="45"/>
        <end position="64"/>
    </location>
</feature>
<dbReference type="Pfam" id="PF07690">
    <property type="entry name" value="MFS_1"/>
    <property type="match status" value="1"/>
</dbReference>
<dbReference type="GO" id="GO:0022857">
    <property type="term" value="F:transmembrane transporter activity"/>
    <property type="evidence" value="ECO:0007669"/>
    <property type="project" value="InterPro"/>
</dbReference>
<dbReference type="InterPro" id="IPR050171">
    <property type="entry name" value="MFS_Transporters"/>
</dbReference>
<feature type="transmembrane region" description="Helical" evidence="7">
    <location>
        <begin position="99"/>
        <end position="121"/>
    </location>
</feature>
<evidence type="ECO:0000256" key="3">
    <source>
        <dbReference type="ARBA" id="ARBA00022475"/>
    </source>
</evidence>
<feature type="transmembrane region" description="Helical" evidence="7">
    <location>
        <begin position="133"/>
        <end position="157"/>
    </location>
</feature>
<evidence type="ECO:0000256" key="5">
    <source>
        <dbReference type="ARBA" id="ARBA00022989"/>
    </source>
</evidence>
<feature type="transmembrane region" description="Helical" evidence="7">
    <location>
        <begin position="293"/>
        <end position="310"/>
    </location>
</feature>
<keyword evidence="6 7" id="KW-0472">Membrane</keyword>
<organism evidence="9 10">
    <name type="scientific">Solimonas marina</name>
    <dbReference type="NCBI Taxonomy" id="2714601"/>
    <lineage>
        <taxon>Bacteria</taxon>
        <taxon>Pseudomonadati</taxon>
        <taxon>Pseudomonadota</taxon>
        <taxon>Gammaproteobacteria</taxon>
        <taxon>Nevskiales</taxon>
        <taxon>Nevskiaceae</taxon>
        <taxon>Solimonas</taxon>
    </lineage>
</organism>
<accession>A0A969W8S6</accession>
<evidence type="ECO:0000256" key="2">
    <source>
        <dbReference type="ARBA" id="ARBA00022448"/>
    </source>
</evidence>
<keyword evidence="4 7" id="KW-0812">Transmembrane</keyword>
<dbReference type="RefSeq" id="WP_168148091.1">
    <property type="nucleotide sequence ID" value="NZ_JAAVXB010000005.1"/>
</dbReference>
<dbReference type="PRINTS" id="PR01035">
    <property type="entry name" value="TCRTETA"/>
</dbReference>
<dbReference type="InterPro" id="IPR001958">
    <property type="entry name" value="Tet-R_TetA/multi-R_MdtG-like"/>
</dbReference>
<gene>
    <name evidence="9" type="ORF">G7Y82_10825</name>
</gene>
<keyword evidence="2" id="KW-0813">Transport</keyword>
<feature type="transmembrane region" description="Helical" evidence="7">
    <location>
        <begin position="76"/>
        <end position="93"/>
    </location>
</feature>
<evidence type="ECO:0000256" key="4">
    <source>
        <dbReference type="ARBA" id="ARBA00022692"/>
    </source>
</evidence>
<feature type="transmembrane region" description="Helical" evidence="7">
    <location>
        <begin position="271"/>
        <end position="287"/>
    </location>
</feature>
<evidence type="ECO:0000313" key="10">
    <source>
        <dbReference type="Proteomes" id="UP000653472"/>
    </source>
</evidence>
<dbReference type="InterPro" id="IPR036259">
    <property type="entry name" value="MFS_trans_sf"/>
</dbReference>
<dbReference type="PROSITE" id="PS50850">
    <property type="entry name" value="MFS"/>
    <property type="match status" value="1"/>
</dbReference>